<dbReference type="EMBL" id="CP063310">
    <property type="protein sequence ID" value="QOS67238.1"/>
    <property type="molecule type" value="Genomic_DNA"/>
</dbReference>
<dbReference type="KEGG" id="egd:GS424_011985"/>
<dbReference type="Gene3D" id="2.40.420.20">
    <property type="match status" value="1"/>
</dbReference>
<evidence type="ECO:0000313" key="3">
    <source>
        <dbReference type="EMBL" id="QOS67238.1"/>
    </source>
</evidence>
<proteinExistence type="predicted"/>
<name>A0A6L7IUT0_9ACTN</name>
<organism evidence="3 4">
    <name type="scientific">Eggerthella guodeyinii</name>
    <dbReference type="NCBI Taxonomy" id="2690837"/>
    <lineage>
        <taxon>Bacteria</taxon>
        <taxon>Bacillati</taxon>
        <taxon>Actinomycetota</taxon>
        <taxon>Coriobacteriia</taxon>
        <taxon>Eggerthellales</taxon>
        <taxon>Eggerthellaceae</taxon>
        <taxon>Eggerthella</taxon>
    </lineage>
</organism>
<accession>A0A6L7IUT0</accession>
<evidence type="ECO:0008006" key="5">
    <source>
        <dbReference type="Google" id="ProtNLM"/>
    </source>
</evidence>
<evidence type="ECO:0000313" key="4">
    <source>
        <dbReference type="Proteomes" id="UP000478463"/>
    </source>
</evidence>
<comment type="subcellular location">
    <subcellularLocation>
        <location evidence="1">Cell envelope</location>
    </subcellularLocation>
</comment>
<dbReference type="Gene3D" id="2.40.50.100">
    <property type="match status" value="1"/>
</dbReference>
<dbReference type="AlphaFoldDB" id="A0A6L7IUT0"/>
<dbReference type="Proteomes" id="UP000478463">
    <property type="component" value="Chromosome"/>
</dbReference>
<evidence type="ECO:0000256" key="2">
    <source>
        <dbReference type="ARBA" id="ARBA00023054"/>
    </source>
</evidence>
<dbReference type="RefSeq" id="WP_160942792.1">
    <property type="nucleotide sequence ID" value="NZ_CP063310.1"/>
</dbReference>
<gene>
    <name evidence="3" type="ORF">GS424_011985</name>
</gene>
<protein>
    <recommendedName>
        <fullName evidence="5">RND transporter</fullName>
    </recommendedName>
</protein>
<keyword evidence="2" id="KW-0175">Coiled coil</keyword>
<dbReference type="PROSITE" id="PS51257">
    <property type="entry name" value="PROKAR_LIPOPROTEIN"/>
    <property type="match status" value="1"/>
</dbReference>
<sequence length="363" mass="36709">MRRKTALALFAFAVAMACFAMLARAVDAAGVAQVKTVNVGARTIAHKVQAQGVVAFRGETAVLTEAGQVVSALFAREGDTVQAGEALFAVDAGVLDDGIERASVAVRKLDIDIASMRNAAAAAVATGANDAGSGGAAASGAAASASIESLELDRRLQQTTLDRLVALRDAGGEVLAPHSGTVVSVLAPVGSMTSTAAVLTLANPAMGLVVEATATGGDIEDLGSEAVGTVRFSDDLVLQDVVFSIARDVDGGARLSANVDAEGVTAGMTCAVTVDLSSSEYATCLPLEALHQEGPSRFSVYVVEDREGFLGTEQVARSVSVTVLDTGDGYAALADGALSARQQAVVRSDKVIAEGDKVRAADA</sequence>
<reference evidence="3 4" key="1">
    <citation type="submission" date="2020-10" db="EMBL/GenBank/DDBJ databases">
        <title>Eggerthella sp. nov., isolated from human feces.</title>
        <authorList>
            <person name="Yajun G."/>
        </authorList>
    </citation>
    <scope>NUCLEOTIDE SEQUENCE [LARGE SCALE GENOMIC DNA]</scope>
    <source>
        <strain evidence="3 4">HF-1101</strain>
    </source>
</reference>
<dbReference type="GO" id="GO:0030313">
    <property type="term" value="C:cell envelope"/>
    <property type="evidence" value="ECO:0007669"/>
    <property type="project" value="UniProtKB-SubCell"/>
</dbReference>
<dbReference type="InterPro" id="IPR050465">
    <property type="entry name" value="UPF0194_transport"/>
</dbReference>
<dbReference type="PANTHER" id="PTHR32347">
    <property type="entry name" value="EFFLUX SYSTEM COMPONENT YKNX-RELATED"/>
    <property type="match status" value="1"/>
</dbReference>
<evidence type="ECO:0000256" key="1">
    <source>
        <dbReference type="ARBA" id="ARBA00004196"/>
    </source>
</evidence>
<dbReference type="PANTHER" id="PTHR32347:SF23">
    <property type="entry name" value="BLL5650 PROTEIN"/>
    <property type="match status" value="1"/>
</dbReference>